<protein>
    <submittedName>
        <fullName evidence="1">Uncharacterized protein</fullName>
    </submittedName>
</protein>
<reference evidence="1 2" key="1">
    <citation type="submission" date="2016-03" db="EMBL/GenBank/DDBJ databases">
        <title>EvidentialGene: Evidence-directed Construction of Genes on Genomes.</title>
        <authorList>
            <person name="Gilbert D.G."/>
            <person name="Choi J.-H."/>
            <person name="Mockaitis K."/>
            <person name="Colbourne J."/>
            <person name="Pfrender M."/>
        </authorList>
    </citation>
    <scope>NUCLEOTIDE SEQUENCE [LARGE SCALE GENOMIC DNA]</scope>
    <source>
        <strain evidence="1 2">Xinb3</strain>
        <tissue evidence="1">Complete organism</tissue>
    </source>
</reference>
<keyword evidence="2" id="KW-1185">Reference proteome</keyword>
<gene>
    <name evidence="1" type="ORF">APZ42_025376</name>
</gene>
<comment type="caution">
    <text evidence="1">The sequence shown here is derived from an EMBL/GenBank/DDBJ whole genome shotgun (WGS) entry which is preliminary data.</text>
</comment>
<dbReference type="EMBL" id="LRGB01001868">
    <property type="protein sequence ID" value="KZS10215.1"/>
    <property type="molecule type" value="Genomic_DNA"/>
</dbReference>
<accession>A0A164T5N2</accession>
<proteinExistence type="predicted"/>
<organism evidence="1 2">
    <name type="scientific">Daphnia magna</name>
    <dbReference type="NCBI Taxonomy" id="35525"/>
    <lineage>
        <taxon>Eukaryota</taxon>
        <taxon>Metazoa</taxon>
        <taxon>Ecdysozoa</taxon>
        <taxon>Arthropoda</taxon>
        <taxon>Crustacea</taxon>
        <taxon>Branchiopoda</taxon>
        <taxon>Diplostraca</taxon>
        <taxon>Cladocera</taxon>
        <taxon>Anomopoda</taxon>
        <taxon>Daphniidae</taxon>
        <taxon>Daphnia</taxon>
    </lineage>
</organism>
<dbReference type="Proteomes" id="UP000076858">
    <property type="component" value="Unassembled WGS sequence"/>
</dbReference>
<name>A0A164T5N2_9CRUS</name>
<evidence type="ECO:0000313" key="1">
    <source>
        <dbReference type="EMBL" id="KZS10215.1"/>
    </source>
</evidence>
<sequence>MQLARYISHVSRVRFIIGILDAPARAMVANVNQFNGEYGCGYCLDPRTRVKKGDGHVQVYPKKTPLPELRTHAI</sequence>
<dbReference type="AlphaFoldDB" id="A0A164T5N2"/>
<evidence type="ECO:0000313" key="2">
    <source>
        <dbReference type="Proteomes" id="UP000076858"/>
    </source>
</evidence>